<dbReference type="GO" id="GO:0008270">
    <property type="term" value="F:zinc ion binding"/>
    <property type="evidence" value="ECO:0007669"/>
    <property type="project" value="UniProtKB-UniRule"/>
</dbReference>
<dbReference type="FunFam" id="1.10.8.60:FF:000001">
    <property type="entry name" value="ATP-dependent zinc metalloprotease FtsH"/>
    <property type="match status" value="1"/>
</dbReference>
<dbReference type="InterPro" id="IPR027417">
    <property type="entry name" value="P-loop_NTPase"/>
</dbReference>
<keyword evidence="4 14" id="KW-0812">Transmembrane</keyword>
<dbReference type="EMBL" id="PFWO01000005">
    <property type="protein sequence ID" value="PJA51366.1"/>
    <property type="molecule type" value="Genomic_DNA"/>
</dbReference>
<keyword evidence="7 14" id="KW-0378">Hydrolase</keyword>
<evidence type="ECO:0000256" key="12">
    <source>
        <dbReference type="ARBA" id="ARBA00023136"/>
    </source>
</evidence>
<evidence type="ECO:0000256" key="3">
    <source>
        <dbReference type="ARBA" id="ARBA00022670"/>
    </source>
</evidence>
<keyword evidence="6 14" id="KW-0547">Nucleotide-binding</keyword>
<dbReference type="InterPro" id="IPR041569">
    <property type="entry name" value="AAA_lid_3"/>
</dbReference>
<comment type="similarity">
    <text evidence="2 14">In the C-terminal section; belongs to the peptidase M41 family.</text>
</comment>
<evidence type="ECO:0000256" key="7">
    <source>
        <dbReference type="ARBA" id="ARBA00022801"/>
    </source>
</evidence>
<dbReference type="Gene3D" id="1.20.58.760">
    <property type="entry name" value="Peptidase M41"/>
    <property type="match status" value="1"/>
</dbReference>
<evidence type="ECO:0000256" key="13">
    <source>
        <dbReference type="ARBA" id="ARBA00061570"/>
    </source>
</evidence>
<evidence type="ECO:0000256" key="10">
    <source>
        <dbReference type="ARBA" id="ARBA00022989"/>
    </source>
</evidence>
<comment type="subunit">
    <text evidence="14">Homohexamer.</text>
</comment>
<keyword evidence="9 14" id="KW-0067">ATP-binding</keyword>
<evidence type="ECO:0000256" key="6">
    <source>
        <dbReference type="ARBA" id="ARBA00022741"/>
    </source>
</evidence>
<dbReference type="HAMAP" id="MF_01458">
    <property type="entry name" value="FtsH"/>
    <property type="match status" value="1"/>
</dbReference>
<evidence type="ECO:0000313" key="18">
    <source>
        <dbReference type="Proteomes" id="UP000230518"/>
    </source>
</evidence>
<dbReference type="InterPro" id="IPR000642">
    <property type="entry name" value="Peptidase_M41"/>
</dbReference>
<gene>
    <name evidence="14" type="primary">ftsH</name>
    <name evidence="17" type="ORF">CO168_00155</name>
</gene>
<evidence type="ECO:0000256" key="15">
    <source>
        <dbReference type="RuleBase" id="RU003651"/>
    </source>
</evidence>
<evidence type="ECO:0000256" key="2">
    <source>
        <dbReference type="ARBA" id="ARBA00010044"/>
    </source>
</evidence>
<keyword evidence="17" id="KW-0132">Cell division</keyword>
<dbReference type="GO" id="GO:0051301">
    <property type="term" value="P:cell division"/>
    <property type="evidence" value="ECO:0007669"/>
    <property type="project" value="UniProtKB-KW"/>
</dbReference>
<dbReference type="CDD" id="cd19501">
    <property type="entry name" value="RecA-like_FtsH"/>
    <property type="match status" value="1"/>
</dbReference>
<comment type="caution">
    <text evidence="17">The sequence shown here is derived from an EMBL/GenBank/DDBJ whole genome shotgun (WGS) entry which is preliminary data.</text>
</comment>
<dbReference type="SMART" id="SM00382">
    <property type="entry name" value="AAA"/>
    <property type="match status" value="1"/>
</dbReference>
<dbReference type="PANTHER" id="PTHR23076">
    <property type="entry name" value="METALLOPROTEASE M41 FTSH"/>
    <property type="match status" value="1"/>
</dbReference>
<dbReference type="InterPro" id="IPR005936">
    <property type="entry name" value="FtsH"/>
</dbReference>
<feature type="binding site" evidence="14">
    <location>
        <position position="561"/>
    </location>
    <ligand>
        <name>Zn(2+)</name>
        <dbReference type="ChEBI" id="CHEBI:29105"/>
        <note>catalytic</note>
    </ligand>
</feature>
<keyword evidence="8 14" id="KW-0862">Zinc</keyword>
<dbReference type="PROSITE" id="PS00674">
    <property type="entry name" value="AAA"/>
    <property type="match status" value="1"/>
</dbReference>
<comment type="subcellular location">
    <subcellularLocation>
        <location evidence="14">Cell membrane</location>
        <topology evidence="14">Multi-pass membrane protein</topology>
        <orientation evidence="14">Cytoplasmic side</orientation>
    </subcellularLocation>
    <subcellularLocation>
        <location evidence="1">Membrane</location>
    </subcellularLocation>
</comment>
<dbReference type="AlphaFoldDB" id="A0A2M7XP58"/>
<keyword evidence="11 14" id="KW-0482">Metalloprotease</keyword>
<evidence type="ECO:0000313" key="17">
    <source>
        <dbReference type="EMBL" id="PJA51366.1"/>
    </source>
</evidence>
<dbReference type="InterPro" id="IPR003959">
    <property type="entry name" value="ATPase_AAA_core"/>
</dbReference>
<dbReference type="FunFam" id="1.20.58.760:FF:000001">
    <property type="entry name" value="ATP-dependent zinc metalloprotease FtsH"/>
    <property type="match status" value="1"/>
</dbReference>
<feature type="domain" description="AAA+ ATPase" evidence="16">
    <location>
        <begin position="258"/>
        <end position="396"/>
    </location>
</feature>
<feature type="binding site" evidence="14">
    <location>
        <position position="490"/>
    </location>
    <ligand>
        <name>Zn(2+)</name>
        <dbReference type="ChEBI" id="CHEBI:29105"/>
        <note>catalytic</note>
    </ligand>
</feature>
<keyword evidence="17" id="KW-0131">Cell cycle</keyword>
<dbReference type="GO" id="GO:0006508">
    <property type="term" value="P:proteolysis"/>
    <property type="evidence" value="ECO:0007669"/>
    <property type="project" value="UniProtKB-KW"/>
</dbReference>
<dbReference type="Gene3D" id="3.40.50.300">
    <property type="entry name" value="P-loop containing nucleotide triphosphate hydrolases"/>
    <property type="match status" value="1"/>
</dbReference>
<evidence type="ECO:0000256" key="1">
    <source>
        <dbReference type="ARBA" id="ARBA00004370"/>
    </source>
</evidence>
<dbReference type="Pfam" id="PF17862">
    <property type="entry name" value="AAA_lid_3"/>
    <property type="match status" value="1"/>
</dbReference>
<dbReference type="GO" id="GO:0016887">
    <property type="term" value="F:ATP hydrolysis activity"/>
    <property type="evidence" value="ECO:0007669"/>
    <property type="project" value="UniProtKB-UniRule"/>
</dbReference>
<comment type="similarity">
    <text evidence="15">Belongs to the AAA ATPase family.</text>
</comment>
<comment type="cofactor">
    <cofactor evidence="14">
        <name>Zn(2+)</name>
        <dbReference type="ChEBI" id="CHEBI:29105"/>
    </cofactor>
    <text evidence="14">Binds 1 zinc ion per subunit.</text>
</comment>
<dbReference type="NCBIfam" id="TIGR01241">
    <property type="entry name" value="FtsH_fam"/>
    <property type="match status" value="1"/>
</dbReference>
<dbReference type="Proteomes" id="UP000230518">
    <property type="component" value="Unassembled WGS sequence"/>
</dbReference>
<comment type="function">
    <text evidence="14">Acts as a processive, ATP-dependent zinc metallopeptidase for both cytoplasmic and membrane proteins. Plays a role in the quality control of integral membrane proteins.</text>
</comment>
<keyword evidence="12 14" id="KW-0472">Membrane</keyword>
<sequence>MKNVEKFSIFNFKFLKKNPPLRKSSGKAKKKKENKEIPDDLLKNLPPGVKIHKIEIGPVQILRFIMTLVLIFWGISMVAQFLVGDNVERVSLSDILWQIRENKTEEVTVMDNEILVKIKNEDPPSSETSVKQRKTLVASKEGNGTMEEILKNANISLDKVKFTVENRTGWKMVGDILTMLISVGVPILFILWFFNKQGGGAGGGMFGIGKSGAKLFIKGKQNTKFIDVAGVEEAKKDLEEVVDFLKNPEKYKKVGARAPRGVLLVGPAGVGKTLLAKAVAGEANVPFYSMAGSEFMEMLVGVGASRVRDLFGTAKKSGKAIIFIDEIDAIGRVRGGMDGGHGEREQTLNQILVEMDGFDTNMAVVVLAATNRGDLLDPALMRPGRFDRRVVLEMPDLKARIGIIQIHAKGKPFVENINWEAVARRTVGFSGADIENMLNESAIKIARENRLLITMADIEESALKVKMGSEKRRDQSDEDRLMTAYHEAGHAIVNYKEDLDTVTKISIVSRGMALGFTLIPPKKDIVHQTKSKLIKTMAMAMGGRAAEEIVFGDITTGASSDISHATNIARDMVTEWGMSELGPINWGPQIDMNDFGKAWMEPAKVSEIMQSKVDEEIKKLANAALAEATKILIENREKLDQVAKLLVLKESIDEAEFEEVMRV</sequence>
<dbReference type="InterPro" id="IPR037219">
    <property type="entry name" value="Peptidase_M41-like"/>
</dbReference>
<comment type="caution">
    <text evidence="14">Lacks conserved residue(s) required for the propagation of feature annotation.</text>
</comment>
<dbReference type="PANTHER" id="PTHR23076:SF97">
    <property type="entry name" value="ATP-DEPENDENT ZINC METALLOPROTEASE YME1L1"/>
    <property type="match status" value="1"/>
</dbReference>
<dbReference type="FunFam" id="3.40.50.300:FF:000001">
    <property type="entry name" value="ATP-dependent zinc metalloprotease FtsH"/>
    <property type="match status" value="1"/>
</dbReference>
<dbReference type="InterPro" id="IPR003593">
    <property type="entry name" value="AAA+_ATPase"/>
</dbReference>
<dbReference type="EC" id="3.4.24.-" evidence="14"/>
<dbReference type="Pfam" id="PF01434">
    <property type="entry name" value="Peptidase_M41"/>
    <property type="match status" value="1"/>
</dbReference>
<reference evidence="18" key="1">
    <citation type="submission" date="2017-09" db="EMBL/GenBank/DDBJ databases">
        <title>Depth-based differentiation of microbial function through sediment-hosted aquifers and enrichment of novel symbionts in the deep terrestrial subsurface.</title>
        <authorList>
            <person name="Probst A.J."/>
            <person name="Ladd B."/>
            <person name="Jarett J.K."/>
            <person name="Geller-Mcgrath D.E."/>
            <person name="Sieber C.M.K."/>
            <person name="Emerson J.B."/>
            <person name="Anantharaman K."/>
            <person name="Thomas B.C."/>
            <person name="Malmstrom R."/>
            <person name="Stieglmeier M."/>
            <person name="Klingl A."/>
            <person name="Woyke T."/>
            <person name="Ryan C.M."/>
            <person name="Banfield J.F."/>
        </authorList>
    </citation>
    <scope>NUCLEOTIDE SEQUENCE [LARGE SCALE GENOMIC DNA]</scope>
</reference>
<dbReference type="GO" id="GO:0004222">
    <property type="term" value="F:metalloendopeptidase activity"/>
    <property type="evidence" value="ECO:0007669"/>
    <property type="project" value="InterPro"/>
</dbReference>
<keyword evidence="10 14" id="KW-1133">Transmembrane helix</keyword>
<accession>A0A2M7XP58</accession>
<dbReference type="InterPro" id="IPR003960">
    <property type="entry name" value="ATPase_AAA_CS"/>
</dbReference>
<feature type="transmembrane region" description="Helical" evidence="14">
    <location>
        <begin position="61"/>
        <end position="83"/>
    </location>
</feature>
<proteinExistence type="inferred from homology"/>
<organism evidence="17 18">
    <name type="scientific">Candidatus Shapirobacteria bacterium CG_4_9_14_3_um_filter_36_12</name>
    <dbReference type="NCBI Taxonomy" id="1974877"/>
    <lineage>
        <taxon>Bacteria</taxon>
        <taxon>Candidatus Shapironibacteriota</taxon>
    </lineage>
</organism>
<dbReference type="Pfam" id="PF00004">
    <property type="entry name" value="AAA"/>
    <property type="match status" value="1"/>
</dbReference>
<keyword evidence="3 14" id="KW-0645">Protease</keyword>
<evidence type="ECO:0000256" key="4">
    <source>
        <dbReference type="ARBA" id="ARBA00022692"/>
    </source>
</evidence>
<feature type="binding site" evidence="14">
    <location>
        <position position="486"/>
    </location>
    <ligand>
        <name>Zn(2+)</name>
        <dbReference type="ChEBI" id="CHEBI:29105"/>
        <note>catalytic</note>
    </ligand>
</feature>
<evidence type="ECO:0000256" key="14">
    <source>
        <dbReference type="HAMAP-Rule" id="MF_01458"/>
    </source>
</evidence>
<keyword evidence="14" id="KW-1003">Cell membrane</keyword>
<evidence type="ECO:0000256" key="11">
    <source>
        <dbReference type="ARBA" id="ARBA00023049"/>
    </source>
</evidence>
<dbReference type="GO" id="GO:0005886">
    <property type="term" value="C:plasma membrane"/>
    <property type="evidence" value="ECO:0007669"/>
    <property type="project" value="UniProtKB-SubCell"/>
</dbReference>
<dbReference type="SUPFAM" id="SSF52540">
    <property type="entry name" value="P-loop containing nucleoside triphosphate hydrolases"/>
    <property type="match status" value="1"/>
</dbReference>
<feature type="transmembrane region" description="Helical" evidence="14">
    <location>
        <begin position="176"/>
        <end position="195"/>
    </location>
</feature>
<evidence type="ECO:0000256" key="9">
    <source>
        <dbReference type="ARBA" id="ARBA00022840"/>
    </source>
</evidence>
<evidence type="ECO:0000259" key="16">
    <source>
        <dbReference type="SMART" id="SM00382"/>
    </source>
</evidence>
<dbReference type="GO" id="GO:0005524">
    <property type="term" value="F:ATP binding"/>
    <property type="evidence" value="ECO:0007669"/>
    <property type="project" value="UniProtKB-UniRule"/>
</dbReference>
<dbReference type="Gene3D" id="1.10.8.60">
    <property type="match status" value="1"/>
</dbReference>
<keyword evidence="5 14" id="KW-0479">Metal-binding</keyword>
<comment type="similarity">
    <text evidence="13 14">In the central section; belongs to the AAA ATPase family.</text>
</comment>
<evidence type="ECO:0000256" key="8">
    <source>
        <dbReference type="ARBA" id="ARBA00022833"/>
    </source>
</evidence>
<dbReference type="GO" id="GO:0030163">
    <property type="term" value="P:protein catabolic process"/>
    <property type="evidence" value="ECO:0007669"/>
    <property type="project" value="UniProtKB-UniRule"/>
</dbReference>
<protein>
    <recommendedName>
        <fullName evidence="14">ATP-dependent zinc metalloprotease FtsH</fullName>
        <ecNumber evidence="14">3.4.24.-</ecNumber>
    </recommendedName>
</protein>
<name>A0A2M7XP58_9BACT</name>
<feature type="active site" evidence="14">
    <location>
        <position position="487"/>
    </location>
</feature>
<dbReference type="SUPFAM" id="SSF140990">
    <property type="entry name" value="FtsH protease domain-like"/>
    <property type="match status" value="1"/>
</dbReference>
<evidence type="ECO:0000256" key="5">
    <source>
        <dbReference type="ARBA" id="ARBA00022723"/>
    </source>
</evidence>
<dbReference type="GO" id="GO:0004176">
    <property type="term" value="F:ATP-dependent peptidase activity"/>
    <property type="evidence" value="ECO:0007669"/>
    <property type="project" value="InterPro"/>
</dbReference>